<keyword evidence="2" id="KW-1185">Reference proteome</keyword>
<accession>A0A5J9SH72</accession>
<gene>
    <name evidence="1" type="ORF">EJB05_56065</name>
</gene>
<sequence length="109" mass="11561">MPNLRAPSPAALLPGGGVMRQPALLSGSTSYPRLTKGIGMSLATTTQPIGRVDISVSGLTRYQNWDALLLKLKQELGPTTSSWFAAIKSVWQPNNTESSSAIGLYTSVD</sequence>
<dbReference type="Gramene" id="TVT98630">
    <property type="protein sequence ID" value="TVT98630"/>
    <property type="gene ID" value="EJB05_56065"/>
</dbReference>
<proteinExistence type="predicted"/>
<name>A0A5J9SH72_9POAL</name>
<protein>
    <submittedName>
        <fullName evidence="1">Uncharacterized protein</fullName>
    </submittedName>
</protein>
<dbReference type="AlphaFoldDB" id="A0A5J9SH72"/>
<organism evidence="1 2">
    <name type="scientific">Eragrostis curvula</name>
    <name type="common">weeping love grass</name>
    <dbReference type="NCBI Taxonomy" id="38414"/>
    <lineage>
        <taxon>Eukaryota</taxon>
        <taxon>Viridiplantae</taxon>
        <taxon>Streptophyta</taxon>
        <taxon>Embryophyta</taxon>
        <taxon>Tracheophyta</taxon>
        <taxon>Spermatophyta</taxon>
        <taxon>Magnoliopsida</taxon>
        <taxon>Liliopsida</taxon>
        <taxon>Poales</taxon>
        <taxon>Poaceae</taxon>
        <taxon>PACMAD clade</taxon>
        <taxon>Chloridoideae</taxon>
        <taxon>Eragrostideae</taxon>
        <taxon>Eragrostidinae</taxon>
        <taxon>Eragrostis</taxon>
    </lineage>
</organism>
<dbReference type="Proteomes" id="UP000324897">
    <property type="component" value="Unassembled WGS sequence"/>
</dbReference>
<reference evidence="1 2" key="1">
    <citation type="journal article" date="2019" name="Sci. Rep.">
        <title>A high-quality genome of Eragrostis curvula grass provides insights into Poaceae evolution and supports new strategies to enhance forage quality.</title>
        <authorList>
            <person name="Carballo J."/>
            <person name="Santos B.A.C.M."/>
            <person name="Zappacosta D."/>
            <person name="Garbus I."/>
            <person name="Selva J.P."/>
            <person name="Gallo C.A."/>
            <person name="Diaz A."/>
            <person name="Albertini E."/>
            <person name="Caccamo M."/>
            <person name="Echenique V."/>
        </authorList>
    </citation>
    <scope>NUCLEOTIDE SEQUENCE [LARGE SCALE GENOMIC DNA]</scope>
    <source>
        <strain evidence="2">cv. Victoria</strain>
        <tissue evidence="1">Leaf</tissue>
    </source>
</reference>
<comment type="caution">
    <text evidence="1">The sequence shown here is derived from an EMBL/GenBank/DDBJ whole genome shotgun (WGS) entry which is preliminary data.</text>
</comment>
<feature type="non-terminal residue" evidence="1">
    <location>
        <position position="1"/>
    </location>
</feature>
<evidence type="ECO:0000313" key="1">
    <source>
        <dbReference type="EMBL" id="TVT98630.1"/>
    </source>
</evidence>
<evidence type="ECO:0000313" key="2">
    <source>
        <dbReference type="Proteomes" id="UP000324897"/>
    </source>
</evidence>
<dbReference type="EMBL" id="RWGY01000827">
    <property type="protein sequence ID" value="TVT98630.1"/>
    <property type="molecule type" value="Genomic_DNA"/>
</dbReference>